<keyword evidence="1" id="KW-0645">Protease</keyword>
<dbReference type="EMBL" id="MN023178">
    <property type="protein sequence ID" value="QDH85700.1"/>
    <property type="molecule type" value="Genomic_DNA"/>
</dbReference>
<keyword evidence="1" id="KW-0378">Hydrolase</keyword>
<dbReference type="GO" id="GO:0008233">
    <property type="term" value="F:peptidase activity"/>
    <property type="evidence" value="ECO:0007669"/>
    <property type="project" value="UniProtKB-KW"/>
</dbReference>
<organism evidence="1 2">
    <name type="scientific">Brevibacterium phage AGM3</name>
    <dbReference type="NCBI Taxonomy" id="2591420"/>
    <lineage>
        <taxon>Viruses</taxon>
        <taxon>Duplodnaviria</taxon>
        <taxon>Heunggongvirae</taxon>
        <taxon>Uroviricota</taxon>
        <taxon>Caudoviricetes</taxon>
        <taxon>Agmunavirus</taxon>
        <taxon>Agmunavirus AGM1</taxon>
    </lineage>
</organism>
<sequence length="373" mass="40488">MTTADVVRAAGRHKQDAAELTNAATIRAANSWKRVNPGSVVSSWQMLMPSAIAAVMLAQNDTITSNEQYLNFAFNEQNIDGLDGTLRPGAIVGTMPATGATLEAAFAGVAYHTLDRIGRGRSTNEALQAGMIELSHLVQYAVADASRAASSVRIGTAATKIGYTRVVSAGCCARCAVLAGRYYEWNEGFLRHPACKCLHFPSTAVGAQESATDPYKHFEALSPKEQDRIYTKAGAEAIRNGADMNQVVNSRRGMTASGRFTREGSGRRGFYRRTTAGQSGKRRLSVDEITRRSKGNKERFASMLTEYGYLTEYGQVAEGAIRGDRLGFGQFGRGGRRAGASEAVRRARETGVRDPRSRYTMTAAERREFNARS</sequence>
<protein>
    <submittedName>
        <fullName evidence="1">Capsid maturation protease</fullName>
    </submittedName>
</protein>
<evidence type="ECO:0000313" key="2">
    <source>
        <dbReference type="Proteomes" id="UP000501161"/>
    </source>
</evidence>
<reference evidence="1 2" key="1">
    <citation type="submission" date="2019-06" db="EMBL/GenBank/DDBJ databases">
        <title>DNA tandem repeats contribute to Brevibacterium aurantiacum phages genetic diversity.</title>
        <authorList>
            <person name="de Melo A.G."/>
            <person name="Rousseau G.M."/>
            <person name="Tremblay D.M."/>
            <person name="Labrie S.J."/>
            <person name="Moineau S."/>
        </authorList>
    </citation>
    <scope>NUCLEOTIDE SEQUENCE [LARGE SCALE GENOMIC DNA]</scope>
</reference>
<proteinExistence type="predicted"/>
<name>A0A7D0GH48_9CAUD</name>
<accession>A0A7D0GH48</accession>
<dbReference type="GO" id="GO:0006508">
    <property type="term" value="P:proteolysis"/>
    <property type="evidence" value="ECO:0007669"/>
    <property type="project" value="UniProtKB-KW"/>
</dbReference>
<evidence type="ECO:0000313" key="1">
    <source>
        <dbReference type="EMBL" id="QDH85700.1"/>
    </source>
</evidence>
<dbReference type="Proteomes" id="UP000501161">
    <property type="component" value="Segment"/>
</dbReference>
<gene>
    <name evidence="1" type="ORF">AGM3_0004</name>
</gene>